<dbReference type="OrthoDB" id="843723at2"/>
<organism evidence="4 5">
    <name type="scientific">Lihuaxuella thermophila</name>
    <dbReference type="NCBI Taxonomy" id="1173111"/>
    <lineage>
        <taxon>Bacteria</taxon>
        <taxon>Bacillati</taxon>
        <taxon>Bacillota</taxon>
        <taxon>Bacilli</taxon>
        <taxon>Bacillales</taxon>
        <taxon>Thermoactinomycetaceae</taxon>
        <taxon>Lihuaxuella</taxon>
    </lineage>
</organism>
<dbReference type="Gene3D" id="2.60.40.1080">
    <property type="match status" value="1"/>
</dbReference>
<dbReference type="InterPro" id="IPR008964">
    <property type="entry name" value="Invasin/intimin_cell_adhesion"/>
</dbReference>
<dbReference type="SUPFAM" id="SSF50969">
    <property type="entry name" value="YVTN repeat-like/Quinoprotein amine dehydrogenase"/>
    <property type="match status" value="1"/>
</dbReference>
<feature type="signal peptide" evidence="2">
    <location>
        <begin position="1"/>
        <end position="29"/>
    </location>
</feature>
<dbReference type="SMART" id="SM00635">
    <property type="entry name" value="BID_2"/>
    <property type="match status" value="1"/>
</dbReference>
<gene>
    <name evidence="4" type="ORF">SAMN05444955_103285</name>
</gene>
<keyword evidence="2" id="KW-0732">Signal</keyword>
<dbReference type="InterPro" id="IPR011047">
    <property type="entry name" value="Quinoprotein_ADH-like_sf"/>
</dbReference>
<protein>
    <submittedName>
        <fullName evidence="4">Ig-like domain (Group 2)</fullName>
    </submittedName>
</protein>
<dbReference type="EMBL" id="FOCQ01000003">
    <property type="protein sequence ID" value="SEM94093.1"/>
    <property type="molecule type" value="Genomic_DNA"/>
</dbReference>
<feature type="chain" id="PRO_5011536899" evidence="2">
    <location>
        <begin position="30"/>
        <end position="917"/>
    </location>
</feature>
<dbReference type="PANTHER" id="PTHR40274:SF3">
    <property type="entry name" value="VIRGINIAMYCIN B LYASE"/>
    <property type="match status" value="1"/>
</dbReference>
<dbReference type="SUPFAM" id="SSF49373">
    <property type="entry name" value="Invasin/intimin cell-adhesion fragments"/>
    <property type="match status" value="1"/>
</dbReference>
<evidence type="ECO:0000313" key="4">
    <source>
        <dbReference type="EMBL" id="SEM94093.1"/>
    </source>
</evidence>
<feature type="domain" description="BIG2" evidence="3">
    <location>
        <begin position="836"/>
        <end position="913"/>
    </location>
</feature>
<keyword evidence="5" id="KW-1185">Reference proteome</keyword>
<sequence>MKIPLKGLAFFAAVMLALVAVLPVPTATANEPPAIASSENKAGVQAEDSQQTGHKHRSEYEFSFNMPDRVGVGEYVSVPVTLQTEETGKEGYENVHIRVEKTLGPGDVLFRATDHDQKIHTYINRGDWGKPGFDLPPDYRETTEWTFKFSKVGTYLITFKLVSQKGELLAKKRAVVHAQPAFADLGVQVSSLTIMTAAFGRDASGNDVIYTVVVGNPGKLVVMDAESEEILKVLDLPGATGAWAITVASDGAAYAGTYPNGHLYRYQLGADQVEDLGQPAPNTTVIYGLNPGKDGKVYGGTYWSGRAFEYDPKKGFTDFGQMAEGEEYVRSLAYDPEAHVIYAGIGAHAHLIKYNIATGEKENILPSEYANYISVYDLDLEGGKLFIKLEPNYRTLVMDIKTGEIEAELTVHSRGVSPLSPDGKVVYYTNGGILHAYNLETKMSEKVKVGGNDVDFKANAIGWDYVRLDDPDFPGDTLFGFVGNYEGKAFKYNPLSNSLKAFTIPLPKQPTDIFHVGSGPDGNIYSSGYISGGVGVYSPVTAKKVQYTGLGQVEGMTSVGQKMYFGVYPRARIYEYDPGKPWQRNSNPKQLFDLYGQEQDRPVAMAGSAEKGKLFIGSVPDYGRLGGALSVYDFATGKLDIHRHIVQNQSVVSLAYKNGKVYAGTSIYGGIGQDPVEQEAKLFVWDVDRGEKTFETVPVPGETVIRALTVGPDGNIWGLAEGTLFIFDPETNTVIYKEDKFPQIQVSFESAAADVEAASTRGGAHLELGKDGYLYGTADGKFFKINPYTKHVTVLREQESFRLARDWMGNFYFKNGPAISYGNTLWRYTIEDRTVSVTGVVLDRTALHLSAGETTSLTATVEPVFATNKDVAWTSSNIGVATVDPNGRVIAVGPGTAVITVTTDDGSKKATCVVQVQ</sequence>
<dbReference type="Proteomes" id="UP000199695">
    <property type="component" value="Unassembled WGS sequence"/>
</dbReference>
<dbReference type="SUPFAM" id="SSF50998">
    <property type="entry name" value="Quinoprotein alcohol dehydrogenase-like"/>
    <property type="match status" value="1"/>
</dbReference>
<reference evidence="4 5" key="1">
    <citation type="submission" date="2016-10" db="EMBL/GenBank/DDBJ databases">
        <authorList>
            <person name="de Groot N.N."/>
        </authorList>
    </citation>
    <scope>NUCLEOTIDE SEQUENCE [LARGE SCALE GENOMIC DNA]</scope>
    <source>
        <strain evidence="4 5">DSM 46701</strain>
    </source>
</reference>
<evidence type="ECO:0000313" key="5">
    <source>
        <dbReference type="Proteomes" id="UP000199695"/>
    </source>
</evidence>
<accession>A0A1H8CG79</accession>
<dbReference type="PANTHER" id="PTHR40274">
    <property type="entry name" value="VIRGINIAMYCIN B LYASE"/>
    <property type="match status" value="1"/>
</dbReference>
<dbReference type="InterPro" id="IPR015943">
    <property type="entry name" value="WD40/YVTN_repeat-like_dom_sf"/>
</dbReference>
<name>A0A1H8CG79_9BACL</name>
<dbReference type="InterPro" id="IPR051344">
    <property type="entry name" value="Vgb"/>
</dbReference>
<dbReference type="RefSeq" id="WP_089965932.1">
    <property type="nucleotide sequence ID" value="NZ_FOCQ01000003.1"/>
</dbReference>
<dbReference type="AlphaFoldDB" id="A0A1H8CG79"/>
<evidence type="ECO:0000256" key="1">
    <source>
        <dbReference type="SAM" id="MobiDB-lite"/>
    </source>
</evidence>
<evidence type="ECO:0000259" key="3">
    <source>
        <dbReference type="SMART" id="SM00635"/>
    </source>
</evidence>
<dbReference type="Pfam" id="PF02368">
    <property type="entry name" value="Big_2"/>
    <property type="match status" value="1"/>
</dbReference>
<evidence type="ECO:0000256" key="2">
    <source>
        <dbReference type="SAM" id="SignalP"/>
    </source>
</evidence>
<dbReference type="InterPro" id="IPR003343">
    <property type="entry name" value="Big_2"/>
</dbReference>
<feature type="region of interest" description="Disordered" evidence="1">
    <location>
        <begin position="33"/>
        <end position="58"/>
    </location>
</feature>
<dbReference type="Gene3D" id="2.130.10.10">
    <property type="entry name" value="YVTN repeat-like/Quinoprotein amine dehydrogenase"/>
    <property type="match status" value="2"/>
</dbReference>
<dbReference type="InterPro" id="IPR011044">
    <property type="entry name" value="Quino_amine_DH_bsu"/>
</dbReference>
<proteinExistence type="predicted"/>
<dbReference type="STRING" id="1173111.SAMN05444955_103285"/>